<dbReference type="SUPFAM" id="SSF51366">
    <property type="entry name" value="Ribulose-phoshate binding barrel"/>
    <property type="match status" value="1"/>
</dbReference>
<dbReference type="Pfam" id="PF00218">
    <property type="entry name" value="IGPS"/>
    <property type="match status" value="1"/>
</dbReference>
<dbReference type="Gene3D" id="3.20.20.70">
    <property type="entry name" value="Aldolase class I"/>
    <property type="match status" value="1"/>
</dbReference>
<dbReference type="EMBL" id="MIJE01000001">
    <property type="protein sequence ID" value="OEF98717.1"/>
    <property type="molecule type" value="Genomic_DNA"/>
</dbReference>
<comment type="catalytic activity">
    <reaction evidence="1 9">
        <text>1-(2-carboxyphenylamino)-1-deoxy-D-ribulose 5-phosphate + H(+) = (1S,2R)-1-C-(indol-3-yl)glycerol 3-phosphate + CO2 + H2O</text>
        <dbReference type="Rhea" id="RHEA:23476"/>
        <dbReference type="ChEBI" id="CHEBI:15377"/>
        <dbReference type="ChEBI" id="CHEBI:15378"/>
        <dbReference type="ChEBI" id="CHEBI:16526"/>
        <dbReference type="ChEBI" id="CHEBI:58613"/>
        <dbReference type="ChEBI" id="CHEBI:58866"/>
        <dbReference type="EC" id="4.1.1.48"/>
    </reaction>
</comment>
<dbReference type="EC" id="4.1.1.48" evidence="9"/>
<dbReference type="HAMAP" id="MF_00134_A">
    <property type="entry name" value="IGPS_A"/>
    <property type="match status" value="1"/>
</dbReference>
<dbReference type="OrthoDB" id="9804217at2"/>
<dbReference type="PANTHER" id="PTHR22854">
    <property type="entry name" value="TRYPTOPHAN BIOSYNTHESIS PROTEIN"/>
    <property type="match status" value="1"/>
</dbReference>
<reference evidence="11 12" key="1">
    <citation type="submission" date="2016-09" db="EMBL/GenBank/DDBJ databases">
        <title>Draft genome sequence for the type strain of Desulfuribacillus alkaliarsenatis AHT28, an obligately anaerobic, sulfidogenic bacterium isolated from Russian soda lake sediments.</title>
        <authorList>
            <person name="Abin C.A."/>
            <person name="Hollibaugh J.T."/>
        </authorList>
    </citation>
    <scope>NUCLEOTIDE SEQUENCE [LARGE SCALE GENOMIC DNA]</scope>
    <source>
        <strain evidence="11 12">AHT28</strain>
    </source>
</reference>
<proteinExistence type="inferred from homology"/>
<dbReference type="InterPro" id="IPR011060">
    <property type="entry name" value="RibuloseP-bd_barrel"/>
</dbReference>
<evidence type="ECO:0000256" key="1">
    <source>
        <dbReference type="ARBA" id="ARBA00001633"/>
    </source>
</evidence>
<dbReference type="PANTHER" id="PTHR22854:SF2">
    <property type="entry name" value="INDOLE-3-GLYCEROL-PHOSPHATE SYNTHASE"/>
    <property type="match status" value="1"/>
</dbReference>
<evidence type="ECO:0000256" key="8">
    <source>
        <dbReference type="ARBA" id="ARBA00023239"/>
    </source>
</evidence>
<dbReference type="NCBIfam" id="NF001377">
    <property type="entry name" value="PRK00278.2-4"/>
    <property type="match status" value="1"/>
</dbReference>
<dbReference type="UniPathway" id="UPA00035">
    <property type="reaction ID" value="UER00043"/>
</dbReference>
<sequence>MILDKIVAVKRQEAEILRNYYIENNYRAELRQALPVRNFYQNLKEHSRTYKLAIIAEVKKASPSKGIIREDFNPTEIANEYAESDVAAISVLTDTEFFKGDFKYLQQIRKHVQLPLLCKDFIISPYQVIHARLHGADAILLIAKILEKEDLMGLYQFATDLGMDCLIEIHDGLDLEKALSIEAKIIGINNRNLDTFETDIKNTEKWLKHIPEQIITISESGIHNAADSKQVNEYGANGILVGESLMRSKSISEKVKELRLEE</sequence>
<dbReference type="PROSITE" id="PS00614">
    <property type="entry name" value="IGPS"/>
    <property type="match status" value="1"/>
</dbReference>
<feature type="domain" description="Indole-3-glycerol phosphate synthase" evidence="10">
    <location>
        <begin position="3"/>
        <end position="258"/>
    </location>
</feature>
<evidence type="ECO:0000256" key="2">
    <source>
        <dbReference type="ARBA" id="ARBA00004696"/>
    </source>
</evidence>
<dbReference type="InterPro" id="IPR045186">
    <property type="entry name" value="Indole-3-glycerol_P_synth"/>
</dbReference>
<comment type="caution">
    <text evidence="11">The sequence shown here is derived from an EMBL/GenBank/DDBJ whole genome shotgun (WGS) entry which is preliminary data.</text>
</comment>
<evidence type="ECO:0000256" key="9">
    <source>
        <dbReference type="HAMAP-Rule" id="MF_00134"/>
    </source>
</evidence>
<dbReference type="GO" id="GO:0004640">
    <property type="term" value="F:phosphoribosylanthranilate isomerase activity"/>
    <property type="evidence" value="ECO:0007669"/>
    <property type="project" value="TreeGrafter"/>
</dbReference>
<comment type="similarity">
    <text evidence="3 9">Belongs to the TrpC family.</text>
</comment>
<keyword evidence="12" id="KW-1185">Reference proteome</keyword>
<name>A0A1E5G679_9FIRM</name>
<accession>A0A1E5G679</accession>
<dbReference type="GO" id="GO:0004425">
    <property type="term" value="F:indole-3-glycerol-phosphate synthase activity"/>
    <property type="evidence" value="ECO:0007669"/>
    <property type="project" value="UniProtKB-UniRule"/>
</dbReference>
<evidence type="ECO:0000256" key="6">
    <source>
        <dbReference type="ARBA" id="ARBA00022822"/>
    </source>
</evidence>
<dbReference type="GO" id="GO:0000162">
    <property type="term" value="P:L-tryptophan biosynthetic process"/>
    <property type="evidence" value="ECO:0007669"/>
    <property type="project" value="UniProtKB-UniRule"/>
</dbReference>
<dbReference type="InterPro" id="IPR013798">
    <property type="entry name" value="Indole-3-glycerol_P_synth_dom"/>
</dbReference>
<evidence type="ECO:0000256" key="3">
    <source>
        <dbReference type="ARBA" id="ARBA00008737"/>
    </source>
</evidence>
<evidence type="ECO:0000256" key="5">
    <source>
        <dbReference type="ARBA" id="ARBA00022793"/>
    </source>
</evidence>
<dbReference type="InterPro" id="IPR001468">
    <property type="entry name" value="Indole-3-GlycerolPSynthase_CS"/>
</dbReference>
<dbReference type="Proteomes" id="UP000094296">
    <property type="component" value="Unassembled WGS sequence"/>
</dbReference>
<keyword evidence="8 9" id="KW-0456">Lyase</keyword>
<dbReference type="RefSeq" id="WP_069642209.1">
    <property type="nucleotide sequence ID" value="NZ_MIJE01000001.1"/>
</dbReference>
<gene>
    <name evidence="9" type="primary">trpC</name>
    <name evidence="11" type="ORF">BHF68_03395</name>
</gene>
<keyword evidence="4 9" id="KW-0028">Amino-acid biosynthesis</keyword>
<evidence type="ECO:0000256" key="7">
    <source>
        <dbReference type="ARBA" id="ARBA00023141"/>
    </source>
</evidence>
<keyword evidence="7 9" id="KW-0057">Aromatic amino acid biosynthesis</keyword>
<keyword evidence="6 9" id="KW-0822">Tryptophan biosynthesis</keyword>
<protein>
    <recommendedName>
        <fullName evidence="9">Indole-3-glycerol phosphate synthase</fullName>
        <shortName evidence="9">IGPS</shortName>
        <ecNumber evidence="9">4.1.1.48</ecNumber>
    </recommendedName>
</protein>
<evidence type="ECO:0000259" key="10">
    <source>
        <dbReference type="Pfam" id="PF00218"/>
    </source>
</evidence>
<dbReference type="HAMAP" id="MF_00134_B">
    <property type="entry name" value="IGPS_B"/>
    <property type="match status" value="1"/>
</dbReference>
<evidence type="ECO:0000313" key="11">
    <source>
        <dbReference type="EMBL" id="OEF98717.1"/>
    </source>
</evidence>
<comment type="pathway">
    <text evidence="2 9">Amino-acid biosynthesis; L-tryptophan biosynthesis; L-tryptophan from chorismate: step 4/5.</text>
</comment>
<keyword evidence="5 9" id="KW-0210">Decarboxylase</keyword>
<dbReference type="AlphaFoldDB" id="A0A1E5G679"/>
<organism evidence="11 12">
    <name type="scientific">Desulfuribacillus alkaliarsenatis</name>
    <dbReference type="NCBI Taxonomy" id="766136"/>
    <lineage>
        <taxon>Bacteria</taxon>
        <taxon>Bacillati</taxon>
        <taxon>Bacillota</taxon>
        <taxon>Desulfuribacillia</taxon>
        <taxon>Desulfuribacillales</taxon>
        <taxon>Desulfuribacillaceae</taxon>
        <taxon>Desulfuribacillus</taxon>
    </lineage>
</organism>
<dbReference type="FunFam" id="3.20.20.70:FF:000024">
    <property type="entry name" value="Indole-3-glycerol phosphate synthase"/>
    <property type="match status" value="1"/>
</dbReference>
<dbReference type="CDD" id="cd00331">
    <property type="entry name" value="IGPS"/>
    <property type="match status" value="1"/>
</dbReference>
<dbReference type="STRING" id="766136.BHF68_03395"/>
<evidence type="ECO:0000313" key="12">
    <source>
        <dbReference type="Proteomes" id="UP000094296"/>
    </source>
</evidence>
<dbReference type="InterPro" id="IPR013785">
    <property type="entry name" value="Aldolase_TIM"/>
</dbReference>
<evidence type="ECO:0000256" key="4">
    <source>
        <dbReference type="ARBA" id="ARBA00022605"/>
    </source>
</evidence>